<evidence type="ECO:0000313" key="2">
    <source>
        <dbReference type="Proteomes" id="UP000299102"/>
    </source>
</evidence>
<name>A0A4C2A6B3_EUMVA</name>
<organism evidence="1 2">
    <name type="scientific">Eumeta variegata</name>
    <name type="common">Bagworm moth</name>
    <name type="synonym">Eumeta japonica</name>
    <dbReference type="NCBI Taxonomy" id="151549"/>
    <lineage>
        <taxon>Eukaryota</taxon>
        <taxon>Metazoa</taxon>
        <taxon>Ecdysozoa</taxon>
        <taxon>Arthropoda</taxon>
        <taxon>Hexapoda</taxon>
        <taxon>Insecta</taxon>
        <taxon>Pterygota</taxon>
        <taxon>Neoptera</taxon>
        <taxon>Endopterygota</taxon>
        <taxon>Lepidoptera</taxon>
        <taxon>Glossata</taxon>
        <taxon>Ditrysia</taxon>
        <taxon>Tineoidea</taxon>
        <taxon>Psychidae</taxon>
        <taxon>Oiketicinae</taxon>
        <taxon>Eumeta</taxon>
    </lineage>
</organism>
<dbReference type="EMBL" id="BGZK01002778">
    <property type="protein sequence ID" value="GBP96431.1"/>
    <property type="molecule type" value="Genomic_DNA"/>
</dbReference>
<evidence type="ECO:0000313" key="1">
    <source>
        <dbReference type="EMBL" id="GBP96431.1"/>
    </source>
</evidence>
<gene>
    <name evidence="1" type="ORF">EVAR_100952_1</name>
</gene>
<comment type="caution">
    <text evidence="1">The sequence shown here is derived from an EMBL/GenBank/DDBJ whole genome shotgun (WGS) entry which is preliminary data.</text>
</comment>
<accession>A0A4C2A6B3</accession>
<protein>
    <submittedName>
        <fullName evidence="1">Uncharacterized protein</fullName>
    </submittedName>
</protein>
<dbReference type="Proteomes" id="UP000299102">
    <property type="component" value="Unassembled WGS sequence"/>
</dbReference>
<dbReference type="AlphaFoldDB" id="A0A4C2A6B3"/>
<proteinExistence type="predicted"/>
<keyword evidence="2" id="KW-1185">Reference proteome</keyword>
<sequence length="107" mass="12050">MVAELLVRPRTKIYYRELVQNISSEGALRLLSFDIVRLSVTSPPRVAVAVNGRDTRSARRPVLARRSRPSASRLTARRRLTAFRRTAGFPANTPLLLTTRESGVIYD</sequence>
<reference evidence="1 2" key="1">
    <citation type="journal article" date="2019" name="Commun. Biol.">
        <title>The bagworm genome reveals a unique fibroin gene that provides high tensile strength.</title>
        <authorList>
            <person name="Kono N."/>
            <person name="Nakamura H."/>
            <person name="Ohtoshi R."/>
            <person name="Tomita M."/>
            <person name="Numata K."/>
            <person name="Arakawa K."/>
        </authorList>
    </citation>
    <scope>NUCLEOTIDE SEQUENCE [LARGE SCALE GENOMIC DNA]</scope>
</reference>